<dbReference type="OrthoDB" id="3379675at2"/>
<reference evidence="3" key="1">
    <citation type="submission" date="2021-01" db="EMBL/GenBank/DDBJ databases">
        <title>Whole genome shotgun sequence of Verrucosispora sediminis NBRC 107745.</title>
        <authorList>
            <person name="Komaki H."/>
            <person name="Tamura T."/>
        </authorList>
    </citation>
    <scope>NUCLEOTIDE SEQUENCE</scope>
    <source>
        <strain evidence="3">NBRC 107745</strain>
    </source>
</reference>
<evidence type="ECO:0000256" key="1">
    <source>
        <dbReference type="SAM" id="MobiDB-lite"/>
    </source>
</evidence>
<keyword evidence="2" id="KW-0812">Transmembrane</keyword>
<evidence type="ECO:0008006" key="5">
    <source>
        <dbReference type="Google" id="ProtNLM"/>
    </source>
</evidence>
<accession>A0A9W5XL60</accession>
<feature type="transmembrane region" description="Helical" evidence="2">
    <location>
        <begin position="41"/>
        <end position="62"/>
    </location>
</feature>
<name>A0A9W5XL60_9ACTN</name>
<dbReference type="RefSeq" id="WP_093407782.1">
    <property type="nucleotide sequence ID" value="NZ_BOPD01000026.1"/>
</dbReference>
<dbReference type="Proteomes" id="UP000607311">
    <property type="component" value="Unassembled WGS sequence"/>
</dbReference>
<organism evidence="3 4">
    <name type="scientific">Micromonospora sediminimaris</name>
    <dbReference type="NCBI Taxonomy" id="547162"/>
    <lineage>
        <taxon>Bacteria</taxon>
        <taxon>Bacillati</taxon>
        <taxon>Actinomycetota</taxon>
        <taxon>Actinomycetes</taxon>
        <taxon>Micromonosporales</taxon>
        <taxon>Micromonosporaceae</taxon>
        <taxon>Micromonospora</taxon>
    </lineage>
</organism>
<comment type="caution">
    <text evidence="3">The sequence shown here is derived from an EMBL/GenBank/DDBJ whole genome shotgun (WGS) entry which is preliminary data.</text>
</comment>
<keyword evidence="4" id="KW-1185">Reference proteome</keyword>
<evidence type="ECO:0000313" key="4">
    <source>
        <dbReference type="Proteomes" id="UP000607311"/>
    </source>
</evidence>
<keyword evidence="2" id="KW-1133">Transmembrane helix</keyword>
<feature type="transmembrane region" description="Helical" evidence="2">
    <location>
        <begin position="12"/>
        <end position="35"/>
    </location>
</feature>
<evidence type="ECO:0000313" key="3">
    <source>
        <dbReference type="EMBL" id="GIJ35060.1"/>
    </source>
</evidence>
<dbReference type="EMBL" id="BOPD01000026">
    <property type="protein sequence ID" value="GIJ35060.1"/>
    <property type="molecule type" value="Genomic_DNA"/>
</dbReference>
<feature type="region of interest" description="Disordered" evidence="1">
    <location>
        <begin position="233"/>
        <end position="254"/>
    </location>
</feature>
<protein>
    <recommendedName>
        <fullName evidence="5">PH domain-containing protein</fullName>
    </recommendedName>
</protein>
<keyword evidence="2" id="KW-0472">Membrane</keyword>
<evidence type="ECO:0000256" key="2">
    <source>
        <dbReference type="SAM" id="Phobius"/>
    </source>
</evidence>
<dbReference type="AlphaFoldDB" id="A0A9W5XL60"/>
<proteinExistence type="predicted"/>
<feature type="transmembrane region" description="Helical" evidence="2">
    <location>
        <begin position="99"/>
        <end position="120"/>
    </location>
</feature>
<feature type="transmembrane region" description="Helical" evidence="2">
    <location>
        <begin position="132"/>
        <end position="150"/>
    </location>
</feature>
<sequence>MLIIEEPRRNRLRWIRIVVAAFAASTIVAAGAALWEYGRRAGGAVPDVSCILFVATGVHLAGTRWLRRRGRRADFRWRAALVLPNGVHPGLQGRWSRSALAIGAVTATGFVGSGLLFFGGQVGAGRVWSGPIGSILAGAAAIALAASAFGRLRRSGYVVITSHGVAVGGHIVLWEQIGAVYHDKEGVHLRLKTPENPRYVGLSGPDCAVSDERLAEAIEFYLANPHRRSTLDIGPDQLALPAPQGPAQTPSQAV</sequence>
<gene>
    <name evidence="3" type="ORF">Vse01_42080</name>
</gene>